<dbReference type="GO" id="GO:0050136">
    <property type="term" value="F:NADH dehydrogenase (quinone) (non-electrogenic) activity"/>
    <property type="evidence" value="ECO:0007669"/>
    <property type="project" value="UniProtKB-UniRule"/>
</dbReference>
<dbReference type="Gene3D" id="1.20.58.1610">
    <property type="entry name" value="NADH:ubiquinone/plastoquinone oxidoreductase, chain 3"/>
    <property type="match status" value="1"/>
</dbReference>
<comment type="catalytic activity">
    <reaction evidence="12 13">
        <text>a quinone + NADH + 5 H(+)(in) = a quinol + NAD(+) + 4 H(+)(out)</text>
        <dbReference type="Rhea" id="RHEA:57888"/>
        <dbReference type="ChEBI" id="CHEBI:15378"/>
        <dbReference type="ChEBI" id="CHEBI:24646"/>
        <dbReference type="ChEBI" id="CHEBI:57540"/>
        <dbReference type="ChEBI" id="CHEBI:57945"/>
        <dbReference type="ChEBI" id="CHEBI:132124"/>
    </reaction>
</comment>
<accession>A0A4D6Y036</accession>
<evidence type="ECO:0000313" key="15">
    <source>
        <dbReference type="Proteomes" id="UP000298564"/>
    </source>
</evidence>
<dbReference type="GO" id="GO:0005886">
    <property type="term" value="C:plasma membrane"/>
    <property type="evidence" value="ECO:0007669"/>
    <property type="project" value="UniProtKB-SubCell"/>
</dbReference>
<evidence type="ECO:0000256" key="2">
    <source>
        <dbReference type="ARBA" id="ARBA00008472"/>
    </source>
</evidence>
<dbReference type="InterPro" id="IPR023043">
    <property type="entry name" value="NAD(P)H_OxRDtase_bac/plastid"/>
</dbReference>
<protein>
    <recommendedName>
        <fullName evidence="12">NADH-quinone oxidoreductase subunit A</fullName>
        <ecNumber evidence="12">7.1.1.-</ecNumber>
    </recommendedName>
    <alternativeName>
        <fullName evidence="12">NADH dehydrogenase I subunit A</fullName>
    </alternativeName>
    <alternativeName>
        <fullName evidence="12">NDH-1 subunit A</fullName>
    </alternativeName>
    <alternativeName>
        <fullName evidence="12">NUO1</fullName>
    </alternativeName>
</protein>
<dbReference type="EMBL" id="CP034870">
    <property type="protein sequence ID" value="QCI22037.1"/>
    <property type="molecule type" value="Genomic_DNA"/>
</dbReference>
<dbReference type="OrthoDB" id="9791970at2"/>
<dbReference type="Pfam" id="PF00507">
    <property type="entry name" value="Oxidored_q4"/>
    <property type="match status" value="1"/>
</dbReference>
<keyword evidence="4 12" id="KW-1003">Cell membrane</keyword>
<sequence length="122" mass="14147">MMATKTEYLSFFIFIIFSLGFCIFMLLLSWFLGGRSKSRYKNTPFESGIVAVKNTHLNFSAKFYLIAMFFVIFDVESLYLYAWSASVSECGWIGFLEASMFIMSIILGLFYLIRVKALNWVN</sequence>
<comment type="subunit">
    <text evidence="12">NDH-1 is composed of 13 different subunits. Subunits NuoA, H, J, K, L, M, N constitute the membrane sector of the complex.</text>
</comment>
<name>A0A4D6Y036_9GAMM</name>
<gene>
    <name evidence="12" type="primary">nuoA</name>
    <name evidence="14" type="ORF">D9V70_00775</name>
</gene>
<comment type="function">
    <text evidence="12">NDH-1 shuttles electrons from NADH, via FMN and iron-sulfur (Fe-S) centers, to quinones in the respiratory chain. The immediate electron acceptor for the enzyme in this species is believed to be ubiquinone. Couples the redox reaction to proton translocation (for every two electrons transferred, four hydrogen ions are translocated across the cytoplasmic membrane), and thus conserves the redox energy in a proton gradient.</text>
</comment>
<keyword evidence="10 12" id="KW-0830">Ubiquinone</keyword>
<reference evidence="14 15" key="1">
    <citation type="submission" date="2018-12" db="EMBL/GenBank/DDBJ databases">
        <authorList>
            <person name="Chong R.A."/>
        </authorList>
    </citation>
    <scope>NUCLEOTIDE SEQUENCE [LARGE SCALE GENOMIC DNA]</scope>
    <source>
        <strain evidence="14 15">Lps</strain>
    </source>
</reference>
<comment type="subcellular location">
    <subcellularLocation>
        <location evidence="12 13">Cell membrane</location>
        <topology evidence="12 13">Multi-pass membrane protein</topology>
    </subcellularLocation>
    <subcellularLocation>
        <location evidence="1">Membrane</location>
        <topology evidence="1">Multi-pass membrane protein</topology>
    </subcellularLocation>
</comment>
<dbReference type="AlphaFoldDB" id="A0A4D6Y036"/>
<dbReference type="GO" id="GO:0048038">
    <property type="term" value="F:quinone binding"/>
    <property type="evidence" value="ECO:0007669"/>
    <property type="project" value="UniProtKB-KW"/>
</dbReference>
<dbReference type="Proteomes" id="UP000298564">
    <property type="component" value="Chromosome"/>
</dbReference>
<evidence type="ECO:0000256" key="13">
    <source>
        <dbReference type="RuleBase" id="RU003639"/>
    </source>
</evidence>
<evidence type="ECO:0000313" key="14">
    <source>
        <dbReference type="EMBL" id="QCI22037.1"/>
    </source>
</evidence>
<dbReference type="InterPro" id="IPR038430">
    <property type="entry name" value="NDAH_ubi_oxred_su3_sf"/>
</dbReference>
<dbReference type="InterPro" id="IPR000440">
    <property type="entry name" value="NADH_UbQ/plastoQ_OxRdtase_su3"/>
</dbReference>
<dbReference type="PANTHER" id="PTHR11058:SF21">
    <property type="entry name" value="NADH-QUINONE OXIDOREDUCTASE SUBUNIT A"/>
    <property type="match status" value="1"/>
</dbReference>
<dbReference type="GO" id="GO:0008137">
    <property type="term" value="F:NADH dehydrogenase (ubiquinone) activity"/>
    <property type="evidence" value="ECO:0007669"/>
    <property type="project" value="InterPro"/>
</dbReference>
<evidence type="ECO:0000256" key="6">
    <source>
        <dbReference type="ARBA" id="ARBA00022719"/>
    </source>
</evidence>
<organism evidence="14 15">
    <name type="scientific">Buchnera aphidicola</name>
    <name type="common">Lipaphis pseudobrassicae</name>
    <dbReference type="NCBI Taxonomy" id="1258543"/>
    <lineage>
        <taxon>Bacteria</taxon>
        <taxon>Pseudomonadati</taxon>
        <taxon>Pseudomonadota</taxon>
        <taxon>Gammaproteobacteria</taxon>
        <taxon>Enterobacterales</taxon>
        <taxon>Erwiniaceae</taxon>
        <taxon>Buchnera</taxon>
    </lineage>
</organism>
<keyword evidence="3 12" id="KW-0813">Transport</keyword>
<evidence type="ECO:0000256" key="7">
    <source>
        <dbReference type="ARBA" id="ARBA00022967"/>
    </source>
</evidence>
<comment type="similarity">
    <text evidence="2 12 13">Belongs to the complex I subunit 3 family.</text>
</comment>
<dbReference type="HAMAP" id="MF_01394">
    <property type="entry name" value="NDH1_NuoA"/>
    <property type="match status" value="1"/>
</dbReference>
<proteinExistence type="inferred from homology"/>
<feature type="transmembrane region" description="Helical" evidence="12">
    <location>
        <begin position="93"/>
        <end position="113"/>
    </location>
</feature>
<evidence type="ECO:0000256" key="8">
    <source>
        <dbReference type="ARBA" id="ARBA00022989"/>
    </source>
</evidence>
<evidence type="ECO:0000256" key="11">
    <source>
        <dbReference type="ARBA" id="ARBA00023136"/>
    </source>
</evidence>
<evidence type="ECO:0000256" key="12">
    <source>
        <dbReference type="HAMAP-Rule" id="MF_01394"/>
    </source>
</evidence>
<keyword evidence="6 12" id="KW-0874">Quinone</keyword>
<reference evidence="14 15" key="2">
    <citation type="submission" date="2019-05" db="EMBL/GenBank/DDBJ databases">
        <title>Genome evolution of the obligate endosymbiont Buchnera aphidicola.</title>
        <authorList>
            <person name="Moran N.A."/>
        </authorList>
    </citation>
    <scope>NUCLEOTIDE SEQUENCE [LARGE SCALE GENOMIC DNA]</scope>
    <source>
        <strain evidence="14 15">Lps</strain>
    </source>
</reference>
<dbReference type="GO" id="GO:0030964">
    <property type="term" value="C:NADH dehydrogenase complex"/>
    <property type="evidence" value="ECO:0007669"/>
    <property type="project" value="TreeGrafter"/>
</dbReference>
<keyword evidence="7 12" id="KW-1278">Translocase</keyword>
<evidence type="ECO:0000256" key="10">
    <source>
        <dbReference type="ARBA" id="ARBA00023075"/>
    </source>
</evidence>
<dbReference type="PANTHER" id="PTHR11058">
    <property type="entry name" value="NADH-UBIQUINONE OXIDOREDUCTASE CHAIN 3"/>
    <property type="match status" value="1"/>
</dbReference>
<keyword evidence="11 12" id="KW-0472">Membrane</keyword>
<evidence type="ECO:0000256" key="9">
    <source>
        <dbReference type="ARBA" id="ARBA00023027"/>
    </source>
</evidence>
<dbReference type="EC" id="7.1.1.-" evidence="12"/>
<keyword evidence="9 12" id="KW-0520">NAD</keyword>
<keyword evidence="5 12" id="KW-0812">Transmembrane</keyword>
<evidence type="ECO:0000256" key="3">
    <source>
        <dbReference type="ARBA" id="ARBA00022448"/>
    </source>
</evidence>
<feature type="transmembrane region" description="Helical" evidence="12">
    <location>
        <begin position="63"/>
        <end position="81"/>
    </location>
</feature>
<feature type="transmembrane region" description="Helical" evidence="12">
    <location>
        <begin position="12"/>
        <end position="32"/>
    </location>
</feature>
<evidence type="ECO:0000256" key="4">
    <source>
        <dbReference type="ARBA" id="ARBA00022475"/>
    </source>
</evidence>
<evidence type="ECO:0000256" key="5">
    <source>
        <dbReference type="ARBA" id="ARBA00022692"/>
    </source>
</evidence>
<keyword evidence="8 12" id="KW-1133">Transmembrane helix</keyword>
<evidence type="ECO:0000256" key="1">
    <source>
        <dbReference type="ARBA" id="ARBA00004141"/>
    </source>
</evidence>